<proteinExistence type="predicted"/>
<keyword evidence="1" id="KW-0472">Membrane</keyword>
<accession>A0ABV0A4L8</accession>
<reference evidence="2 3" key="1">
    <citation type="journal article" date="2023" name="PLoS ONE">
        <title>Complete genome assembly of Hawai'i environmental nontuberculous mycobacteria reveals unexpected co-isolation with methylobacteria.</title>
        <authorList>
            <person name="Hendrix J."/>
            <person name="Epperson L.E."/>
            <person name="Tong E.I."/>
            <person name="Chan Y.L."/>
            <person name="Hasan N.A."/>
            <person name="Dawrs S.N."/>
            <person name="Norton G.J."/>
            <person name="Virdi R."/>
            <person name="Crooks J.L."/>
            <person name="Chan E.D."/>
            <person name="Honda J.R."/>
            <person name="Strong M."/>
        </authorList>
    </citation>
    <scope>NUCLEOTIDE SEQUENCE [LARGE SCALE GENOMIC DNA]</scope>
    <source>
        <strain evidence="2 3">NJH_HI04-1</strain>
    </source>
</reference>
<organism evidence="2 3">
    <name type="scientific">Methylobacterium ajmalii</name>
    <dbReference type="NCBI Taxonomy" id="2738439"/>
    <lineage>
        <taxon>Bacteria</taxon>
        <taxon>Pseudomonadati</taxon>
        <taxon>Pseudomonadota</taxon>
        <taxon>Alphaproteobacteria</taxon>
        <taxon>Hyphomicrobiales</taxon>
        <taxon>Methylobacteriaceae</taxon>
        <taxon>Methylobacterium</taxon>
    </lineage>
</organism>
<keyword evidence="3" id="KW-1185">Reference proteome</keyword>
<feature type="transmembrane region" description="Helical" evidence="1">
    <location>
        <begin position="85"/>
        <end position="104"/>
    </location>
</feature>
<keyword evidence="1" id="KW-0812">Transmembrane</keyword>
<feature type="transmembrane region" description="Helical" evidence="1">
    <location>
        <begin position="17"/>
        <end position="38"/>
    </location>
</feature>
<dbReference type="EMBL" id="JAQYXP010000007">
    <property type="protein sequence ID" value="MEN3238777.1"/>
    <property type="molecule type" value="Genomic_DNA"/>
</dbReference>
<gene>
    <name evidence="2" type="ORF">PUR29_35655</name>
</gene>
<keyword evidence="1" id="KW-1133">Transmembrane helix</keyword>
<comment type="caution">
    <text evidence="2">The sequence shown here is derived from an EMBL/GenBank/DDBJ whole genome shotgun (WGS) entry which is preliminary data.</text>
</comment>
<evidence type="ECO:0000313" key="3">
    <source>
        <dbReference type="Proteomes" id="UP001407347"/>
    </source>
</evidence>
<dbReference type="RefSeq" id="WP_298963618.1">
    <property type="nucleotide sequence ID" value="NZ_JAQYXP010000007.1"/>
</dbReference>
<evidence type="ECO:0000256" key="1">
    <source>
        <dbReference type="SAM" id="Phobius"/>
    </source>
</evidence>
<name>A0ABV0A4L8_9HYPH</name>
<dbReference type="Proteomes" id="UP001407347">
    <property type="component" value="Unassembled WGS sequence"/>
</dbReference>
<evidence type="ECO:0000313" key="2">
    <source>
        <dbReference type="EMBL" id="MEN3238777.1"/>
    </source>
</evidence>
<sequence length="306" mass="32671">MTPLFREPVATTSPGRIVALGAVGLATMSMLALLWWTFSPILGQVYAGLRLAETATLWRFTGWGHYFMSLPAGQPFAFVSIYKSSVGFGLAATGLTALLGTLAWRKRSREHMDVLITASAMEFSQEGILARYAPPLCLVRSPSGADEADAAGPVAAVVANPFEGLRDLRDARAVESVADSVPWPVATALFLTIDAAAPLKDRKAHATVLKAAWTASDRFAAEPAAPPPPATLADLHGFMVMAISEQAGRDIGMLDQVHDLIQGAATLNDVVTQLASLALPTGRLFFPDFAWLRHVDPNLQSLVTSY</sequence>
<protein>
    <submittedName>
        <fullName evidence="2">Uncharacterized protein</fullName>
    </submittedName>
</protein>